<geneLocation type="plasmid" evidence="2 3">
    <name>pTT6-2</name>
</geneLocation>
<keyword evidence="2" id="KW-0614">Plasmid</keyword>
<gene>
    <name evidence="2" type="ORF">IGS68_33130</name>
</gene>
<dbReference type="InterPro" id="IPR001173">
    <property type="entry name" value="Glyco_trans_2-like"/>
</dbReference>
<name>A0ABX7BM03_9PROT</name>
<reference evidence="2" key="1">
    <citation type="submission" date="2021-02" db="EMBL/GenBank/DDBJ databases">
        <title>Skermanella TT6 skin isolate.</title>
        <authorList>
            <person name="Lee K."/>
            <person name="Ganzorig M."/>
        </authorList>
    </citation>
    <scope>NUCLEOTIDE SEQUENCE</scope>
    <source>
        <strain evidence="2">TT6</strain>
    </source>
</reference>
<dbReference type="Gene3D" id="3.90.550.10">
    <property type="entry name" value="Spore Coat Polysaccharide Biosynthesis Protein SpsA, Chain A"/>
    <property type="match status" value="1"/>
</dbReference>
<evidence type="ECO:0000313" key="3">
    <source>
        <dbReference type="Proteomes" id="UP000595197"/>
    </source>
</evidence>
<sequence length="329" mass="35450">MNDLISVCIPAYGKRFLAETLDSLLKQDYRPFEIVIGDDRPDAVDEALLNALRTEEGITVRYIPNRPRLGQAGNVNMLFREARGAWILIMHDDDLMMAGALSALHAGAVRHPGASVVYGRVTMIDAAGTVDPAATAQGNRDFGRTPDRAGAQSSSLAAAVDGRIPHNGFLVRADLARAVLYKSREEVGDVCDYDFGIRLALAAPDAPFVFVDRDASACRRWGGQISASSRSGIFALDLLDRLAPRSAEERDAVARAVARHAAIALCEHARAGNRAAALRLLFSGAYRSTARPAEAAYHALLILSPDLAGRLMARLRLGRRARHADVAMG</sequence>
<dbReference type="InterPro" id="IPR029044">
    <property type="entry name" value="Nucleotide-diphossugar_trans"/>
</dbReference>
<proteinExistence type="predicted"/>
<keyword evidence="3" id="KW-1185">Reference proteome</keyword>
<dbReference type="CDD" id="cd00761">
    <property type="entry name" value="Glyco_tranf_GTA_type"/>
    <property type="match status" value="1"/>
</dbReference>
<organism evidence="2 3">
    <name type="scientific">Skermanella cutis</name>
    <dbReference type="NCBI Taxonomy" id="2775420"/>
    <lineage>
        <taxon>Bacteria</taxon>
        <taxon>Pseudomonadati</taxon>
        <taxon>Pseudomonadota</taxon>
        <taxon>Alphaproteobacteria</taxon>
        <taxon>Rhodospirillales</taxon>
        <taxon>Azospirillaceae</taxon>
        <taxon>Skermanella</taxon>
    </lineage>
</organism>
<dbReference type="Pfam" id="PF00535">
    <property type="entry name" value="Glycos_transf_2"/>
    <property type="match status" value="1"/>
</dbReference>
<dbReference type="Proteomes" id="UP000595197">
    <property type="component" value="Plasmid pTT6-2"/>
</dbReference>
<protein>
    <submittedName>
        <fullName evidence="2">Glycosyltransferase family 2 protein</fullName>
    </submittedName>
</protein>
<dbReference type="EMBL" id="CP067422">
    <property type="protein sequence ID" value="QQP93468.1"/>
    <property type="molecule type" value="Genomic_DNA"/>
</dbReference>
<evidence type="ECO:0000259" key="1">
    <source>
        <dbReference type="Pfam" id="PF00535"/>
    </source>
</evidence>
<dbReference type="RefSeq" id="WP_201083062.1">
    <property type="nucleotide sequence ID" value="NZ_CP067422.1"/>
</dbReference>
<evidence type="ECO:0000313" key="2">
    <source>
        <dbReference type="EMBL" id="QQP93468.1"/>
    </source>
</evidence>
<accession>A0ABX7BM03</accession>
<dbReference type="PANTHER" id="PTHR43685">
    <property type="entry name" value="GLYCOSYLTRANSFERASE"/>
    <property type="match status" value="1"/>
</dbReference>
<dbReference type="PANTHER" id="PTHR43685:SF11">
    <property type="entry name" value="GLYCOSYLTRANSFERASE TAGX-RELATED"/>
    <property type="match status" value="1"/>
</dbReference>
<dbReference type="InterPro" id="IPR050834">
    <property type="entry name" value="Glycosyltransf_2"/>
</dbReference>
<feature type="domain" description="Glycosyltransferase 2-like" evidence="1">
    <location>
        <begin position="6"/>
        <end position="130"/>
    </location>
</feature>
<dbReference type="SUPFAM" id="SSF53448">
    <property type="entry name" value="Nucleotide-diphospho-sugar transferases"/>
    <property type="match status" value="1"/>
</dbReference>